<dbReference type="STRING" id="1156985.SAMN04488118_11478"/>
<name>A0A1G5RF55_9RHOB</name>
<evidence type="ECO:0000313" key="3">
    <source>
        <dbReference type="Proteomes" id="UP000198767"/>
    </source>
</evidence>
<evidence type="ECO:0008006" key="4">
    <source>
        <dbReference type="Google" id="ProtNLM"/>
    </source>
</evidence>
<evidence type="ECO:0000256" key="1">
    <source>
        <dbReference type="SAM" id="SignalP"/>
    </source>
</evidence>
<keyword evidence="1" id="KW-0732">Signal</keyword>
<proteinExistence type="predicted"/>
<keyword evidence="3" id="KW-1185">Reference proteome</keyword>
<feature type="chain" id="PRO_5011511600" description="Lipoprotein" evidence="1">
    <location>
        <begin position="24"/>
        <end position="104"/>
    </location>
</feature>
<reference evidence="2 3" key="1">
    <citation type="submission" date="2016-10" db="EMBL/GenBank/DDBJ databases">
        <authorList>
            <person name="de Groot N.N."/>
        </authorList>
    </citation>
    <scope>NUCLEOTIDE SEQUENCE [LARGE SCALE GENOMIC DNA]</scope>
    <source>
        <strain evidence="2 3">U95</strain>
    </source>
</reference>
<evidence type="ECO:0000313" key="2">
    <source>
        <dbReference type="EMBL" id="SCZ72518.1"/>
    </source>
</evidence>
<sequence>MFKRLLSTCIVFGMAATAPPAWAMNCADRSVVIERLQSKFSETLTVGGLQNNRQASSLVEIWSSGETGTFTILVTRPNGISCVVAAGTDFFEALPDTTPIGTPS</sequence>
<dbReference type="OrthoDB" id="9810895at2"/>
<accession>A0A1G5RF55</accession>
<dbReference type="EMBL" id="FMWG01000014">
    <property type="protein sequence ID" value="SCZ72518.1"/>
    <property type="molecule type" value="Genomic_DNA"/>
</dbReference>
<dbReference type="Proteomes" id="UP000198767">
    <property type="component" value="Unassembled WGS sequence"/>
</dbReference>
<dbReference type="AlphaFoldDB" id="A0A1G5RF55"/>
<protein>
    <recommendedName>
        <fullName evidence="4">Lipoprotein</fullName>
    </recommendedName>
</protein>
<feature type="signal peptide" evidence="1">
    <location>
        <begin position="1"/>
        <end position="23"/>
    </location>
</feature>
<organism evidence="2 3">
    <name type="scientific">Epibacterium ulvae</name>
    <dbReference type="NCBI Taxonomy" id="1156985"/>
    <lineage>
        <taxon>Bacteria</taxon>
        <taxon>Pseudomonadati</taxon>
        <taxon>Pseudomonadota</taxon>
        <taxon>Alphaproteobacteria</taxon>
        <taxon>Rhodobacterales</taxon>
        <taxon>Roseobacteraceae</taxon>
        <taxon>Epibacterium</taxon>
    </lineage>
</organism>
<dbReference type="RefSeq" id="WP_090220936.1">
    <property type="nucleotide sequence ID" value="NZ_CANMPF010000015.1"/>
</dbReference>
<gene>
    <name evidence="2" type="ORF">SAMN04488118_11478</name>
</gene>